<gene>
    <name evidence="2" type="primary">jg506</name>
    <name evidence="2" type="ORF">PAEG_LOCUS25485</name>
</gene>
<feature type="compositionally biased region" description="Polar residues" evidence="1">
    <location>
        <begin position="15"/>
        <end position="30"/>
    </location>
</feature>
<evidence type="ECO:0000313" key="2">
    <source>
        <dbReference type="EMBL" id="CAH2266884.1"/>
    </source>
</evidence>
<accession>A0A8S4SJP0</accession>
<dbReference type="InterPro" id="IPR011011">
    <property type="entry name" value="Znf_FYVE_PHD"/>
</dbReference>
<comment type="caution">
    <text evidence="2">The sequence shown here is derived from an EMBL/GenBank/DDBJ whole genome shotgun (WGS) entry which is preliminary data.</text>
</comment>
<dbReference type="Proteomes" id="UP000838756">
    <property type="component" value="Unassembled WGS sequence"/>
</dbReference>
<organism evidence="2 3">
    <name type="scientific">Pararge aegeria aegeria</name>
    <dbReference type="NCBI Taxonomy" id="348720"/>
    <lineage>
        <taxon>Eukaryota</taxon>
        <taxon>Metazoa</taxon>
        <taxon>Ecdysozoa</taxon>
        <taxon>Arthropoda</taxon>
        <taxon>Hexapoda</taxon>
        <taxon>Insecta</taxon>
        <taxon>Pterygota</taxon>
        <taxon>Neoptera</taxon>
        <taxon>Endopterygota</taxon>
        <taxon>Lepidoptera</taxon>
        <taxon>Glossata</taxon>
        <taxon>Ditrysia</taxon>
        <taxon>Papilionoidea</taxon>
        <taxon>Nymphalidae</taxon>
        <taxon>Satyrinae</taxon>
        <taxon>Satyrini</taxon>
        <taxon>Parargina</taxon>
        <taxon>Pararge</taxon>
    </lineage>
</organism>
<feature type="region of interest" description="Disordered" evidence="1">
    <location>
        <begin position="1"/>
        <end position="30"/>
    </location>
</feature>
<sequence length="200" mass="22696">EPATVNPSTSSSTTNDVQKQSLNTDPTTTNDFAKVLSVISPLPNITNKNKTSRQKQHSVILSSTPMKTVFEEKENKRLEKKNKTEIITKKKAETSNKNRKCSAEKGKKRKKAINKKEKVKRVKNKLFEDETETSEDDDVENLCADESEYSEEETLCAICCDLGKNNEMWYRCRSCGKWAHKQCSGSESPVDYICVFCLEP</sequence>
<feature type="region of interest" description="Disordered" evidence="1">
    <location>
        <begin position="90"/>
        <end position="113"/>
    </location>
</feature>
<dbReference type="SUPFAM" id="SSF57903">
    <property type="entry name" value="FYVE/PHD zinc finger"/>
    <property type="match status" value="1"/>
</dbReference>
<evidence type="ECO:0000313" key="3">
    <source>
        <dbReference type="Proteomes" id="UP000838756"/>
    </source>
</evidence>
<dbReference type="CDD" id="cd15517">
    <property type="entry name" value="PHD_TCF19_like"/>
    <property type="match status" value="1"/>
</dbReference>
<dbReference type="EMBL" id="CAKXAJ010026324">
    <property type="protein sequence ID" value="CAH2266884.1"/>
    <property type="molecule type" value="Genomic_DNA"/>
</dbReference>
<feature type="compositionally biased region" description="Polar residues" evidence="1">
    <location>
        <begin position="57"/>
        <end position="66"/>
    </location>
</feature>
<name>A0A8S4SJP0_9NEOP</name>
<feature type="region of interest" description="Disordered" evidence="1">
    <location>
        <begin position="42"/>
        <end position="67"/>
    </location>
</feature>
<dbReference type="AlphaFoldDB" id="A0A8S4SJP0"/>
<reference evidence="2" key="1">
    <citation type="submission" date="2022-03" db="EMBL/GenBank/DDBJ databases">
        <authorList>
            <person name="Lindestad O."/>
        </authorList>
    </citation>
    <scope>NUCLEOTIDE SEQUENCE</scope>
</reference>
<feature type="non-terminal residue" evidence="2">
    <location>
        <position position="1"/>
    </location>
</feature>
<proteinExistence type="predicted"/>
<evidence type="ECO:0000256" key="1">
    <source>
        <dbReference type="SAM" id="MobiDB-lite"/>
    </source>
</evidence>
<feature type="compositionally biased region" description="Basic and acidic residues" evidence="1">
    <location>
        <begin position="90"/>
        <end position="105"/>
    </location>
</feature>
<dbReference type="OrthoDB" id="8191755at2759"/>
<protein>
    <submittedName>
        <fullName evidence="2">Jg506 protein</fullName>
    </submittedName>
</protein>
<keyword evidence="3" id="KW-1185">Reference proteome</keyword>